<proteinExistence type="predicted"/>
<evidence type="ECO:0000313" key="2">
    <source>
        <dbReference type="EMBL" id="MBO1264335.1"/>
    </source>
</evidence>
<dbReference type="Pfam" id="PF01381">
    <property type="entry name" value="HTH_3"/>
    <property type="match status" value="1"/>
</dbReference>
<dbReference type="CDD" id="cd00093">
    <property type="entry name" value="HTH_XRE"/>
    <property type="match status" value="1"/>
</dbReference>
<dbReference type="SUPFAM" id="SSF51306">
    <property type="entry name" value="LexA/Signal peptidase"/>
    <property type="match status" value="1"/>
</dbReference>
<dbReference type="AlphaFoldDB" id="A0A939HB30"/>
<reference evidence="2" key="1">
    <citation type="submission" date="2021-03" db="EMBL/GenBank/DDBJ databases">
        <title>Proteiniclasticum marinus sp. nov., isolated from tidal flat sediment.</title>
        <authorList>
            <person name="Namirimu T."/>
            <person name="Yang J.-A."/>
            <person name="Yang S.-H."/>
            <person name="Kim Y.-J."/>
            <person name="Kwon K.K."/>
        </authorList>
    </citation>
    <scope>NUCLEOTIDE SEQUENCE</scope>
    <source>
        <strain evidence="2">SCR006</strain>
    </source>
</reference>
<dbReference type="Proteomes" id="UP000664218">
    <property type="component" value="Unassembled WGS sequence"/>
</dbReference>
<keyword evidence="3" id="KW-1185">Reference proteome</keyword>
<name>A0A939HB30_9CLOT</name>
<dbReference type="Gene3D" id="1.10.260.40">
    <property type="entry name" value="lambda repressor-like DNA-binding domains"/>
    <property type="match status" value="1"/>
</dbReference>
<dbReference type="Gene3D" id="2.10.109.10">
    <property type="entry name" value="Umud Fragment, subunit A"/>
    <property type="match status" value="1"/>
</dbReference>
<dbReference type="InterPro" id="IPR036286">
    <property type="entry name" value="LexA/Signal_pep-like_sf"/>
</dbReference>
<evidence type="ECO:0000259" key="1">
    <source>
        <dbReference type="PROSITE" id="PS50943"/>
    </source>
</evidence>
<organism evidence="2 3">
    <name type="scientific">Proteiniclasticum aestuarii</name>
    <dbReference type="NCBI Taxonomy" id="2817862"/>
    <lineage>
        <taxon>Bacteria</taxon>
        <taxon>Bacillati</taxon>
        <taxon>Bacillota</taxon>
        <taxon>Clostridia</taxon>
        <taxon>Eubacteriales</taxon>
        <taxon>Clostridiaceae</taxon>
        <taxon>Proteiniclasticum</taxon>
    </lineage>
</organism>
<dbReference type="CDD" id="cd06529">
    <property type="entry name" value="S24_LexA-like"/>
    <property type="match status" value="1"/>
</dbReference>
<sequence length="213" mass="23623">MNIGDYIKKLREDRGLSLNMLAIKSGVSNATISHIENGRNKPSLPTLQKLAKALNTDLAVLISMLKEPMDLPYTVDDVQEVDMTLKVPLVGSVRAGQPVLAQDNIEEYLLFDKKRFNPENVYFALRVVGDSMDKLFRAGDIVLVEKTEIIQTGQIAVVGINGYEATVKRVTLGDGNIALIPESNNPAYTTKVYNIKEDEIHIIGRVVQSTTYF</sequence>
<feature type="domain" description="HTH cro/C1-type" evidence="1">
    <location>
        <begin position="7"/>
        <end position="61"/>
    </location>
</feature>
<dbReference type="SUPFAM" id="SSF47413">
    <property type="entry name" value="lambda repressor-like DNA-binding domains"/>
    <property type="match status" value="1"/>
</dbReference>
<dbReference type="Pfam" id="PF00717">
    <property type="entry name" value="Peptidase_S24"/>
    <property type="match status" value="1"/>
</dbReference>
<gene>
    <name evidence="2" type="ORF">J3A84_04680</name>
</gene>
<dbReference type="PANTHER" id="PTHR33516">
    <property type="entry name" value="LEXA REPRESSOR"/>
    <property type="match status" value="1"/>
</dbReference>
<comment type="caution">
    <text evidence="2">The sequence shown here is derived from an EMBL/GenBank/DDBJ whole genome shotgun (WGS) entry which is preliminary data.</text>
</comment>
<dbReference type="InterPro" id="IPR001387">
    <property type="entry name" value="Cro/C1-type_HTH"/>
</dbReference>
<dbReference type="InterPro" id="IPR015927">
    <property type="entry name" value="Peptidase_S24_S26A/B/C"/>
</dbReference>
<dbReference type="PANTHER" id="PTHR33516:SF2">
    <property type="entry name" value="LEXA REPRESSOR-RELATED"/>
    <property type="match status" value="1"/>
</dbReference>
<dbReference type="EMBL" id="JAFNJU010000003">
    <property type="protein sequence ID" value="MBO1264335.1"/>
    <property type="molecule type" value="Genomic_DNA"/>
</dbReference>
<dbReference type="InterPro" id="IPR010982">
    <property type="entry name" value="Lambda_DNA-bd_dom_sf"/>
</dbReference>
<dbReference type="GO" id="GO:0003677">
    <property type="term" value="F:DNA binding"/>
    <property type="evidence" value="ECO:0007669"/>
    <property type="project" value="InterPro"/>
</dbReference>
<accession>A0A939HB30</accession>
<dbReference type="SMART" id="SM00530">
    <property type="entry name" value="HTH_XRE"/>
    <property type="match status" value="1"/>
</dbReference>
<dbReference type="RefSeq" id="WP_207598853.1">
    <property type="nucleotide sequence ID" value="NZ_JAFNJU010000003.1"/>
</dbReference>
<dbReference type="InterPro" id="IPR050077">
    <property type="entry name" value="LexA_repressor"/>
</dbReference>
<evidence type="ECO:0000313" key="3">
    <source>
        <dbReference type="Proteomes" id="UP000664218"/>
    </source>
</evidence>
<dbReference type="InterPro" id="IPR039418">
    <property type="entry name" value="LexA-like"/>
</dbReference>
<protein>
    <submittedName>
        <fullName evidence="2">Helix-turn-helix domain-containing protein</fullName>
    </submittedName>
</protein>
<dbReference type="PROSITE" id="PS50943">
    <property type="entry name" value="HTH_CROC1"/>
    <property type="match status" value="1"/>
</dbReference>